<proteinExistence type="inferred from homology"/>
<protein>
    <recommendedName>
        <fullName evidence="13">Beta-mannosidase B</fullName>
        <ecNumber evidence="5">3.2.1.25</ecNumber>
    </recommendedName>
    <alternativeName>
        <fullName evidence="14">Mannanase B</fullName>
    </alternativeName>
</protein>
<dbReference type="Gene3D" id="2.60.40.10">
    <property type="entry name" value="Immunoglobulins"/>
    <property type="match status" value="1"/>
</dbReference>
<evidence type="ECO:0000256" key="6">
    <source>
        <dbReference type="ARBA" id="ARBA00022525"/>
    </source>
</evidence>
<name>A0ABP0BU37_9PEZI</name>
<dbReference type="Gene3D" id="3.20.20.80">
    <property type="entry name" value="Glycosidases"/>
    <property type="match status" value="1"/>
</dbReference>
<evidence type="ECO:0000259" key="18">
    <source>
        <dbReference type="Pfam" id="PF17786"/>
    </source>
</evidence>
<evidence type="ECO:0000256" key="1">
    <source>
        <dbReference type="ARBA" id="ARBA00000829"/>
    </source>
</evidence>
<dbReference type="PANTHER" id="PTHR43730">
    <property type="entry name" value="BETA-MANNOSIDASE"/>
    <property type="match status" value="1"/>
</dbReference>
<evidence type="ECO:0000256" key="8">
    <source>
        <dbReference type="ARBA" id="ARBA00023180"/>
    </source>
</evidence>
<feature type="domain" description="Beta-mannosidase Ig-fold" evidence="17">
    <location>
        <begin position="825"/>
        <end position="877"/>
    </location>
</feature>
<comment type="similarity">
    <text evidence="12">Belongs to the glycosyl hydrolase 2 family. Beta-mannosidase B subfamily.</text>
</comment>
<evidence type="ECO:0000256" key="11">
    <source>
        <dbReference type="ARBA" id="ARBA00023326"/>
    </source>
</evidence>
<dbReference type="Pfam" id="PF17786">
    <property type="entry name" value="Mannosidase_ig"/>
    <property type="match status" value="1"/>
</dbReference>
<dbReference type="SUPFAM" id="SSF51445">
    <property type="entry name" value="(Trans)glycosidases"/>
    <property type="match status" value="1"/>
</dbReference>
<feature type="domain" description="Glycoside hydrolase family 2 immunoglobulin-like beta-sandwich" evidence="16">
    <location>
        <begin position="207"/>
        <end position="324"/>
    </location>
</feature>
<feature type="region of interest" description="Disordered" evidence="15">
    <location>
        <begin position="1"/>
        <end position="20"/>
    </location>
</feature>
<keyword evidence="7" id="KW-0378">Hydrolase</keyword>
<feature type="domain" description="Beta-mannosidase-like galactose-binding" evidence="19">
    <location>
        <begin position="29"/>
        <end position="197"/>
    </location>
</feature>
<dbReference type="SUPFAM" id="SSF49303">
    <property type="entry name" value="beta-Galactosidase/glucuronidase domain"/>
    <property type="match status" value="2"/>
</dbReference>
<comment type="subunit">
    <text evidence="4">Homodimer.</text>
</comment>
<dbReference type="EC" id="3.2.1.25" evidence="5"/>
<dbReference type="InterPro" id="IPR050887">
    <property type="entry name" value="Beta-mannosidase_GH2"/>
</dbReference>
<keyword evidence="8" id="KW-0325">Glycoprotein</keyword>
<keyword evidence="6" id="KW-0964">Secreted</keyword>
<evidence type="ECO:0000256" key="14">
    <source>
        <dbReference type="ARBA" id="ARBA00041614"/>
    </source>
</evidence>
<keyword evidence="21" id="KW-1185">Reference proteome</keyword>
<evidence type="ECO:0000256" key="13">
    <source>
        <dbReference type="ARBA" id="ARBA00041069"/>
    </source>
</evidence>
<dbReference type="InterPro" id="IPR008979">
    <property type="entry name" value="Galactose-bd-like_sf"/>
</dbReference>
<evidence type="ECO:0000256" key="5">
    <source>
        <dbReference type="ARBA" id="ARBA00012754"/>
    </source>
</evidence>
<dbReference type="InterPro" id="IPR041447">
    <property type="entry name" value="Mannosidase_ig"/>
</dbReference>
<keyword evidence="9" id="KW-0119">Carbohydrate metabolism</keyword>
<evidence type="ECO:0000256" key="10">
    <source>
        <dbReference type="ARBA" id="ARBA00023295"/>
    </source>
</evidence>
<dbReference type="EMBL" id="CAWUHB010000025">
    <property type="protein sequence ID" value="CAK7222576.1"/>
    <property type="molecule type" value="Genomic_DNA"/>
</dbReference>
<dbReference type="InterPro" id="IPR041625">
    <property type="entry name" value="Beta-mannosidase_Ig"/>
</dbReference>
<accession>A0ABP0BU37</accession>
<dbReference type="InterPro" id="IPR054593">
    <property type="entry name" value="Beta-mannosidase-like_N2"/>
</dbReference>
<dbReference type="Pfam" id="PF17753">
    <property type="entry name" value="Ig_mannosidase"/>
    <property type="match status" value="1"/>
</dbReference>
<dbReference type="InterPro" id="IPR017853">
    <property type="entry name" value="GH"/>
</dbReference>
<dbReference type="Proteomes" id="UP001642405">
    <property type="component" value="Unassembled WGS sequence"/>
</dbReference>
<evidence type="ECO:0000259" key="17">
    <source>
        <dbReference type="Pfam" id="PF17753"/>
    </source>
</evidence>
<evidence type="ECO:0000256" key="15">
    <source>
        <dbReference type="SAM" id="MobiDB-lite"/>
    </source>
</evidence>
<dbReference type="SUPFAM" id="SSF49785">
    <property type="entry name" value="Galactose-binding domain-like"/>
    <property type="match status" value="1"/>
</dbReference>
<evidence type="ECO:0000256" key="2">
    <source>
        <dbReference type="ARBA" id="ARBA00004613"/>
    </source>
</evidence>
<evidence type="ECO:0000256" key="9">
    <source>
        <dbReference type="ARBA" id="ARBA00023277"/>
    </source>
</evidence>
<gene>
    <name evidence="20" type="ORF">SCUCBS95973_004888</name>
</gene>
<reference evidence="20 21" key="1">
    <citation type="submission" date="2024-01" db="EMBL/GenBank/DDBJ databases">
        <authorList>
            <person name="Allen C."/>
            <person name="Tagirdzhanova G."/>
        </authorList>
    </citation>
    <scope>NUCLEOTIDE SEQUENCE [LARGE SCALE GENOMIC DNA]</scope>
</reference>
<comment type="caution">
    <text evidence="20">The sequence shown here is derived from an EMBL/GenBank/DDBJ whole genome shotgun (WGS) entry which is preliminary data.</text>
</comment>
<dbReference type="InterPro" id="IPR006102">
    <property type="entry name" value="Ig-like_GH2"/>
</dbReference>
<evidence type="ECO:0000256" key="3">
    <source>
        <dbReference type="ARBA" id="ARBA00004740"/>
    </source>
</evidence>
<dbReference type="Pfam" id="PF22666">
    <property type="entry name" value="Glyco_hydro_2_N2"/>
    <property type="match status" value="1"/>
</dbReference>
<evidence type="ECO:0000259" key="16">
    <source>
        <dbReference type="Pfam" id="PF00703"/>
    </source>
</evidence>
<dbReference type="InterPro" id="IPR013783">
    <property type="entry name" value="Ig-like_fold"/>
</dbReference>
<comment type="pathway">
    <text evidence="3">Glycan metabolism; N-glycan degradation.</text>
</comment>
<dbReference type="InterPro" id="IPR036156">
    <property type="entry name" value="Beta-gal/glucu_dom_sf"/>
</dbReference>
<evidence type="ECO:0000256" key="4">
    <source>
        <dbReference type="ARBA" id="ARBA00011738"/>
    </source>
</evidence>
<dbReference type="Pfam" id="PF00703">
    <property type="entry name" value="Glyco_hydro_2"/>
    <property type="match status" value="1"/>
</dbReference>
<sequence>MSKTTTPLADGWQWHMGSANGSKKAEQRAAELELRTPTPVVSFPSVIQAELLARKHIPDPYIGENERLVQWVSDADWVYTVAFATPAEAATRARVDLVLEGLDTFATVKLNGSVILESDNMFVPARIDVKALLKPSGSDKNTLDIVFRSAIAVGNELEATYGARRSLMRDRRRMHMRKAQYHWGWDWGPVLLTAGPYMPVYLEAYDARIDNVHVVPALAAGNAVATIAVDVAVVGASEKTGQTVELTLVDAAGKTVATASQTVSETSTATATATATASFSLTITSPQLWWPNGQGEQPLYTANVRLVGASATSVDTASARFGVRTVELVQRPLASEPGTTFMFRVNGRDIFIQGGNWIPADMVLPAISRERYFDWVRLAREGNLNMIRVWGGGIYETDDFMDACDEFGLLVWHDYALACGDYPVHDKFIDSIAAEVEVQTKRLRNHPSLALLCGGNEDFMFVDLFDKLDYDHSDMVGPFDDKPFPQRKIYLNTIPRLAETLCPNVPYWANSPFGGAEANDLTVGDIHQWNVWHGQSLPYQDYKKLGGRFVSEFGMHGFPVDRTLAHFCKGAPPHQWHAQSQLIDCHNKSEGAHTRISRYLAENFRYDMTNLSNFSYASQLMQSEAYVYALQHWKRQFRGPGHEACAGLIIWQLNDVYPCTSWAFVDYFLRPKPAYYAIKRAFAPLAVGVERSVASRWIDENKLDEPKGPPSFQLWAHNTAPERAEVTLELRVYDLATEAWLALPEADQKRTVALAAGQTTELGELAPPSTWTAATLVVLEATLVDTKTGAVVARYVDWPEPYRYLVWPADTKLTIAVSHEKHGAYESSVTISANRALKGVWLEPVYDGTETDDSREPVWEDNMVDLMPGQSVTVGVNGLAGRGVKGRFLADWEVGKENPTKLY</sequence>
<evidence type="ECO:0000256" key="7">
    <source>
        <dbReference type="ARBA" id="ARBA00022801"/>
    </source>
</evidence>
<evidence type="ECO:0000256" key="12">
    <source>
        <dbReference type="ARBA" id="ARBA00038429"/>
    </source>
</evidence>
<evidence type="ECO:0000313" key="20">
    <source>
        <dbReference type="EMBL" id="CAK7222576.1"/>
    </source>
</evidence>
<comment type="subcellular location">
    <subcellularLocation>
        <location evidence="2">Secreted</location>
    </subcellularLocation>
</comment>
<organism evidence="20 21">
    <name type="scientific">Sporothrix curviconia</name>
    <dbReference type="NCBI Taxonomy" id="1260050"/>
    <lineage>
        <taxon>Eukaryota</taxon>
        <taxon>Fungi</taxon>
        <taxon>Dikarya</taxon>
        <taxon>Ascomycota</taxon>
        <taxon>Pezizomycotina</taxon>
        <taxon>Sordariomycetes</taxon>
        <taxon>Sordariomycetidae</taxon>
        <taxon>Ophiostomatales</taxon>
        <taxon>Ophiostomataceae</taxon>
        <taxon>Sporothrix</taxon>
    </lineage>
</organism>
<dbReference type="PANTHER" id="PTHR43730:SF1">
    <property type="entry name" value="BETA-MANNOSIDASE"/>
    <property type="match status" value="1"/>
</dbReference>
<keyword evidence="10" id="KW-0326">Glycosidase</keyword>
<keyword evidence="11" id="KW-0624">Polysaccharide degradation</keyword>
<evidence type="ECO:0000313" key="21">
    <source>
        <dbReference type="Proteomes" id="UP001642405"/>
    </source>
</evidence>
<evidence type="ECO:0000259" key="19">
    <source>
        <dbReference type="Pfam" id="PF22666"/>
    </source>
</evidence>
<dbReference type="Gene3D" id="2.60.120.260">
    <property type="entry name" value="Galactose-binding domain-like"/>
    <property type="match status" value="1"/>
</dbReference>
<feature type="domain" description="Mannosidase Ig/CBM-like" evidence="18">
    <location>
        <begin position="712"/>
        <end position="804"/>
    </location>
</feature>
<comment type="catalytic activity">
    <reaction evidence="1">
        <text>Hydrolysis of terminal, non-reducing beta-D-mannose residues in beta-D-mannosides.</text>
        <dbReference type="EC" id="3.2.1.25"/>
    </reaction>
</comment>